<name>A0A8C1WRC2_CYPCA</name>
<organism evidence="1 3">
    <name type="scientific">Cyprinus carpio</name>
    <name type="common">Common carp</name>
    <dbReference type="NCBI Taxonomy" id="7962"/>
    <lineage>
        <taxon>Eukaryota</taxon>
        <taxon>Metazoa</taxon>
        <taxon>Chordata</taxon>
        <taxon>Craniata</taxon>
        <taxon>Vertebrata</taxon>
        <taxon>Euteleostomi</taxon>
        <taxon>Actinopterygii</taxon>
        <taxon>Neopterygii</taxon>
        <taxon>Teleostei</taxon>
        <taxon>Ostariophysi</taxon>
        <taxon>Cypriniformes</taxon>
        <taxon>Cyprinidae</taxon>
        <taxon>Cyprininae</taxon>
        <taxon>Cyprinus</taxon>
    </lineage>
</organism>
<dbReference type="Gene3D" id="1.20.1250.70">
    <property type="entry name" value="Interleukin-15/Interleukin-21"/>
    <property type="match status" value="1"/>
</dbReference>
<reference evidence="1" key="1">
    <citation type="submission" date="2025-05" db="UniProtKB">
        <authorList>
            <consortium name="Ensembl"/>
        </authorList>
    </citation>
    <scope>IDENTIFICATION</scope>
</reference>
<dbReference type="Ensembl" id="ENSCCRT00015071568.1">
    <property type="protein sequence ID" value="ENSCCRP00015069331.1"/>
    <property type="gene ID" value="ENSCCRG00015028094.1"/>
</dbReference>
<dbReference type="Ensembl" id="ENSCCRT00010017240.1">
    <property type="protein sequence ID" value="ENSCCRP00010015833.1"/>
    <property type="gene ID" value="ENSCCRG00010006794.1"/>
</dbReference>
<dbReference type="Proteomes" id="UP000694700">
    <property type="component" value="Unplaced"/>
</dbReference>
<evidence type="ECO:0000313" key="2">
    <source>
        <dbReference type="Proteomes" id="UP000694427"/>
    </source>
</evidence>
<sequence length="117" mass="13547">TQLTLKQTNQNIFRTLFPGFMLNCWFCFFTQDCCVKSALGCFRSKVFHLSVPERKLKSLNIISRELHKSIIVSVSDLCNDLFQKAQCKSCDSYKVVDSQTFVQNFQTLLQKIYSSQV</sequence>
<accession>A0A8C1WRC2</accession>
<dbReference type="Proteomes" id="UP000694427">
    <property type="component" value="Unplaced"/>
</dbReference>
<dbReference type="InterPro" id="IPR009079">
    <property type="entry name" value="4_helix_cytokine-like_core"/>
</dbReference>
<evidence type="ECO:0000313" key="1">
    <source>
        <dbReference type="Ensembl" id="ENSCCRP00015069331.1"/>
    </source>
</evidence>
<dbReference type="AlphaFoldDB" id="A0A8C1WRC2"/>
<keyword evidence="2" id="KW-1185">Reference proteome</keyword>
<dbReference type="SUPFAM" id="SSF47266">
    <property type="entry name" value="4-helical cytokines"/>
    <property type="match status" value="1"/>
</dbReference>
<protein>
    <submittedName>
        <fullName evidence="1">Interleukin 21</fullName>
    </submittedName>
</protein>
<proteinExistence type="predicted"/>
<evidence type="ECO:0000313" key="3">
    <source>
        <dbReference type="Proteomes" id="UP000694700"/>
    </source>
</evidence>